<evidence type="ECO:0000313" key="3">
    <source>
        <dbReference type="Proteomes" id="UP000054632"/>
    </source>
</evidence>
<feature type="non-terminal residue" evidence="2">
    <location>
        <position position="1"/>
    </location>
</feature>
<organism evidence="2 3">
    <name type="scientific">Trichinella pseudospiralis</name>
    <name type="common">Parasitic roundworm</name>
    <dbReference type="NCBI Taxonomy" id="6337"/>
    <lineage>
        <taxon>Eukaryota</taxon>
        <taxon>Metazoa</taxon>
        <taxon>Ecdysozoa</taxon>
        <taxon>Nematoda</taxon>
        <taxon>Enoplea</taxon>
        <taxon>Dorylaimia</taxon>
        <taxon>Trichinellida</taxon>
        <taxon>Trichinellidae</taxon>
        <taxon>Trichinella</taxon>
    </lineage>
</organism>
<keyword evidence="1" id="KW-0812">Transmembrane</keyword>
<protein>
    <submittedName>
        <fullName evidence="2">Uncharacterized protein</fullName>
    </submittedName>
</protein>
<feature type="transmembrane region" description="Helical" evidence="1">
    <location>
        <begin position="258"/>
        <end position="276"/>
    </location>
</feature>
<dbReference type="Proteomes" id="UP000054632">
    <property type="component" value="Unassembled WGS sequence"/>
</dbReference>
<accession>A0A0V1DWX5</accession>
<gene>
    <name evidence="2" type="ORF">T4A_870</name>
</gene>
<keyword evidence="1" id="KW-0472">Membrane</keyword>
<proteinExistence type="predicted"/>
<dbReference type="AlphaFoldDB" id="A0A0V1DWX5"/>
<evidence type="ECO:0000256" key="1">
    <source>
        <dbReference type="SAM" id="Phobius"/>
    </source>
</evidence>
<name>A0A0V1DWX5_TRIPS</name>
<keyword evidence="1" id="KW-1133">Transmembrane helix</keyword>
<evidence type="ECO:0000313" key="2">
    <source>
        <dbReference type="EMBL" id="KRY65602.1"/>
    </source>
</evidence>
<reference evidence="2 3" key="1">
    <citation type="submission" date="2015-01" db="EMBL/GenBank/DDBJ databases">
        <title>Evolution of Trichinella species and genotypes.</title>
        <authorList>
            <person name="Korhonen P.K."/>
            <person name="Edoardo P."/>
            <person name="Giuseppe L.R."/>
            <person name="Gasser R.B."/>
        </authorList>
    </citation>
    <scope>NUCLEOTIDE SEQUENCE [LARGE SCALE GENOMIC DNA]</scope>
    <source>
        <strain evidence="2">ISS13</strain>
    </source>
</reference>
<comment type="caution">
    <text evidence="2">The sequence shown here is derived from an EMBL/GenBank/DDBJ whole genome shotgun (WGS) entry which is preliminary data.</text>
</comment>
<dbReference type="EMBL" id="JYDR01000203">
    <property type="protein sequence ID" value="KRY65602.1"/>
    <property type="molecule type" value="Genomic_DNA"/>
</dbReference>
<sequence length="277" mass="31096">SNEGIEESKQNAQAVQIAAKNNTNDVVESDNVVSVTGSGEFSEGDERKEAAERVRNINTAHVIVPLFEESPEGRGQFLQHVEEKKQYNKKKSNSTNADHCAELNSTLEMHIGFWFLFFYENTLKKLKVQENQVDADEKHVKSNEGIEESKQNAQAVQIGAENNANCVIEIESELSITASGQHSRRDEEMLADPEVVVCVKKISLDSVDGSICKVYADGNQQQHKSNKANRLSYKENKCPIMADVPAEFASGFDIYFKFWVYFIIFVVVMCLLRSAFS</sequence>